<proteinExistence type="predicted"/>
<feature type="compositionally biased region" description="Polar residues" evidence="1">
    <location>
        <begin position="198"/>
        <end position="234"/>
    </location>
</feature>
<keyword evidence="2" id="KW-0732">Signal</keyword>
<dbReference type="GO" id="GO:0005576">
    <property type="term" value="C:extracellular region"/>
    <property type="evidence" value="ECO:0007669"/>
    <property type="project" value="InterPro"/>
</dbReference>
<evidence type="ECO:0000259" key="3">
    <source>
        <dbReference type="PROSITE" id="PS50940"/>
    </source>
</evidence>
<dbReference type="PROSITE" id="PS50940">
    <property type="entry name" value="CHIT_BIND_II"/>
    <property type="match status" value="1"/>
</dbReference>
<dbReference type="KEGG" id="ccin:107264451"/>
<dbReference type="Gene3D" id="2.170.140.10">
    <property type="entry name" value="Chitin binding domain"/>
    <property type="match status" value="1"/>
</dbReference>
<dbReference type="Proteomes" id="UP000694920">
    <property type="component" value="Unplaced"/>
</dbReference>
<dbReference type="Pfam" id="PF01607">
    <property type="entry name" value="CBM_14"/>
    <property type="match status" value="1"/>
</dbReference>
<feature type="compositionally biased region" description="Polar residues" evidence="1">
    <location>
        <begin position="1207"/>
        <end position="1221"/>
    </location>
</feature>
<dbReference type="InterPro" id="IPR002557">
    <property type="entry name" value="Chitin-bd_dom"/>
</dbReference>
<keyword evidence="4" id="KW-1185">Reference proteome</keyword>
<dbReference type="PANTHER" id="PTHR22933">
    <property type="entry name" value="FI18007P1-RELATED"/>
    <property type="match status" value="1"/>
</dbReference>
<dbReference type="PANTHER" id="PTHR22933:SF31">
    <property type="entry name" value="FI18007P1"/>
    <property type="match status" value="1"/>
</dbReference>
<feature type="region of interest" description="Disordered" evidence="1">
    <location>
        <begin position="1207"/>
        <end position="1232"/>
    </location>
</feature>
<dbReference type="SUPFAM" id="SSF57625">
    <property type="entry name" value="Invertebrate chitin-binding proteins"/>
    <property type="match status" value="1"/>
</dbReference>
<dbReference type="GeneID" id="107264451"/>
<evidence type="ECO:0000313" key="5">
    <source>
        <dbReference type="RefSeq" id="XP_015588181.1"/>
    </source>
</evidence>
<feature type="signal peptide" evidence="2">
    <location>
        <begin position="1"/>
        <end position="16"/>
    </location>
</feature>
<feature type="compositionally biased region" description="Basic and acidic residues" evidence="1">
    <location>
        <begin position="1222"/>
        <end position="1232"/>
    </location>
</feature>
<sequence>MWIILQYFCFVTVVLGDIDVDNIYGNLGERNFLTRRAADGSRGSKHFNPEDDGFYENYNQNEDDPYQNAFSDIRLNVPGEPGVDYPAYTRLPLTRFSCVGRARGYYADPDVGCQVFHVCHDVLVSSFLCPVGSIFNQQLLTCDWWNKVDCSTAGKFYHVNDNIYGQDDDEMMRKAHAMINLQLDNEVLKDPNRKSKVVNGSNKNEVNDGVSENLQNSQRQNQADRNPFNSNYYHTQESITDSPIIRIQQIHNGKLLDYPHNAGQNQNSHEQRIHIFQTDFENEFQPSYAPTVPTVTTTTKRLYSPTVPTTYRPFTESYGKFDQDVQSSEHLYTHGKDIRIYTTIPTVIYNKGNINKDNPEDGLKKNLQELKEDSAVAIKSIGLAHAGSKKIAQNRNRITKNFQNLGGTTHDELSTVPLDVTVSYKSNDFGTTVPSFDYKNVDSTTKAENITILKEGSHFSGNHPITTEFPKYVSQSTTNDIVETGSTRIPKFSMKNTTPTDTTRFHSESITYSNETPGLLYESGNDSSTAEEATTVGGIDFSGNHRFITQQPGEFSRKKFTTVSDKNFSTIKILNYTETPDISIQSTTPYNVFQENTSSDENDGSTEGPETVIKSIESLTTRNLPRQDKHFLAISNSRDNTRTPKREFNISPTTEKLNIYNTDIEYGSRIGRESGGREPADFLEPPELLGKNFRINVPDETSTQRSKLLAAFTTIEYRPYSMPSPLKNLIGSRITQDDSNKKTVKFSSLLNNNEDSKISFGLSSSEEYIEVPATTLIPPFDVSKYDNDKIENSAYLTTEDPSTSETEDSLNHNTETLPDLKIEDNASFTIAYTPSTEKPSVNSNLKTLEKTPSTTEENDFKTEIPKITFGKNILESTVQFAENIPATGTPIIVQDNFGKDFSLNLREIEDSIVKNDSPYQVSFRVNKDEEIDPTKDQSFIKSLIAQHESSNTGIFGDLGNFEIIRSDSPDSISPKQEKPFKVPEAPQESLREAKKVDFEKGNLDAETADSKTLIQEKTKGELLKSNKFPQPFSSSIKPDQQSQTKILPAISTSQQVSENPILKSSDIKNPEQNEKNQVLLRERILAELNKNFGQPAYKQEGLIFALPDKERYLDFKTGLPLIELNSDKIKTETNLPRETIVATTPTSILTPTLTKAIRTTSAPKTVKPKTVETVVETEFIPSLGFSFDSDEGRKEYVEAVLQGLLTNNKSFDPWSDNQNSPTDKEKKKAEVS</sequence>
<evidence type="ECO:0000256" key="1">
    <source>
        <dbReference type="SAM" id="MobiDB-lite"/>
    </source>
</evidence>
<feature type="region of interest" description="Disordered" evidence="1">
    <location>
        <begin position="190"/>
        <end position="234"/>
    </location>
</feature>
<dbReference type="InterPro" id="IPR036508">
    <property type="entry name" value="Chitin-bd_dom_sf"/>
</dbReference>
<feature type="region of interest" description="Disordered" evidence="1">
    <location>
        <begin position="966"/>
        <end position="989"/>
    </location>
</feature>
<dbReference type="GO" id="GO:0008061">
    <property type="term" value="F:chitin binding"/>
    <property type="evidence" value="ECO:0007669"/>
    <property type="project" value="InterPro"/>
</dbReference>
<dbReference type="AlphaFoldDB" id="A0AAJ7FER8"/>
<accession>A0AAJ7FER8</accession>
<feature type="region of interest" description="Disordered" evidence="1">
    <location>
        <begin position="795"/>
        <end position="814"/>
    </location>
</feature>
<evidence type="ECO:0000313" key="4">
    <source>
        <dbReference type="Proteomes" id="UP000694920"/>
    </source>
</evidence>
<protein>
    <submittedName>
        <fullName evidence="5">Uncharacterized protein LOC107264451 isoform X1</fullName>
    </submittedName>
</protein>
<feature type="chain" id="PRO_5042497547" evidence="2">
    <location>
        <begin position="17"/>
        <end position="1232"/>
    </location>
</feature>
<dbReference type="RefSeq" id="XP_015588181.1">
    <property type="nucleotide sequence ID" value="XM_015732695.2"/>
</dbReference>
<reference evidence="5" key="1">
    <citation type="submission" date="2025-08" db="UniProtKB">
        <authorList>
            <consortium name="RefSeq"/>
        </authorList>
    </citation>
    <scope>IDENTIFICATION</scope>
</reference>
<dbReference type="SMART" id="SM00494">
    <property type="entry name" value="ChtBD2"/>
    <property type="match status" value="1"/>
</dbReference>
<dbReference type="InterPro" id="IPR052976">
    <property type="entry name" value="Scoloptoxin-like"/>
</dbReference>
<evidence type="ECO:0000256" key="2">
    <source>
        <dbReference type="SAM" id="SignalP"/>
    </source>
</evidence>
<gene>
    <name evidence="5" type="primary">LOC107264451</name>
</gene>
<feature type="domain" description="Chitin-binding type-2" evidence="3">
    <location>
        <begin position="95"/>
        <end position="152"/>
    </location>
</feature>
<name>A0AAJ7FER8_CEPCN</name>
<organism evidence="4 5">
    <name type="scientific">Cephus cinctus</name>
    <name type="common">Wheat stem sawfly</name>
    <dbReference type="NCBI Taxonomy" id="211228"/>
    <lineage>
        <taxon>Eukaryota</taxon>
        <taxon>Metazoa</taxon>
        <taxon>Ecdysozoa</taxon>
        <taxon>Arthropoda</taxon>
        <taxon>Hexapoda</taxon>
        <taxon>Insecta</taxon>
        <taxon>Pterygota</taxon>
        <taxon>Neoptera</taxon>
        <taxon>Endopterygota</taxon>
        <taxon>Hymenoptera</taxon>
        <taxon>Cephoidea</taxon>
        <taxon>Cephidae</taxon>
        <taxon>Cephus</taxon>
    </lineage>
</organism>